<organism evidence="1 2">
    <name type="scientific">Musa troglodytarum</name>
    <name type="common">fe'i banana</name>
    <dbReference type="NCBI Taxonomy" id="320322"/>
    <lineage>
        <taxon>Eukaryota</taxon>
        <taxon>Viridiplantae</taxon>
        <taxon>Streptophyta</taxon>
        <taxon>Embryophyta</taxon>
        <taxon>Tracheophyta</taxon>
        <taxon>Spermatophyta</taxon>
        <taxon>Magnoliopsida</taxon>
        <taxon>Liliopsida</taxon>
        <taxon>Zingiberales</taxon>
        <taxon>Musaceae</taxon>
        <taxon>Musa</taxon>
    </lineage>
</organism>
<name>A0A9E7IB70_9LILI</name>
<reference evidence="1" key="1">
    <citation type="submission" date="2022-05" db="EMBL/GenBank/DDBJ databases">
        <title>The Musa troglodytarum L. genome provides insights into the mechanism of non-climacteric behaviour and enrichment of carotenoids.</title>
        <authorList>
            <person name="Wang J."/>
        </authorList>
    </citation>
    <scope>NUCLEOTIDE SEQUENCE</scope>
    <source>
        <tissue evidence="1">Leaf</tissue>
    </source>
</reference>
<evidence type="ECO:0000313" key="2">
    <source>
        <dbReference type="Proteomes" id="UP001055439"/>
    </source>
</evidence>
<protein>
    <submittedName>
        <fullName evidence="1">Uncharacterized protein</fullName>
    </submittedName>
</protein>
<dbReference type="AlphaFoldDB" id="A0A9E7IB70"/>
<accession>A0A9E7IB70</accession>
<keyword evidence="2" id="KW-1185">Reference proteome</keyword>
<dbReference type="Proteomes" id="UP001055439">
    <property type="component" value="Chromosome 9"/>
</dbReference>
<evidence type="ECO:0000313" key="1">
    <source>
        <dbReference type="EMBL" id="URE48704.1"/>
    </source>
</evidence>
<sequence length="63" mass="7357">MWERKVPHDAWPMVWVPESAVMSRALRPLAFNLETRSERLEENEGRSRLASPWLAVLASRRPS</sequence>
<dbReference type="EMBL" id="CP097511">
    <property type="protein sequence ID" value="URE48704.1"/>
    <property type="molecule type" value="Genomic_DNA"/>
</dbReference>
<proteinExistence type="predicted"/>
<gene>
    <name evidence="1" type="ORF">MUK42_13791</name>
</gene>